<feature type="compositionally biased region" description="Basic and acidic residues" evidence="1">
    <location>
        <begin position="2652"/>
        <end position="2699"/>
    </location>
</feature>
<feature type="compositionally biased region" description="Basic and acidic residues" evidence="1">
    <location>
        <begin position="1801"/>
        <end position="1811"/>
    </location>
</feature>
<feature type="compositionally biased region" description="Polar residues" evidence="1">
    <location>
        <begin position="365"/>
        <end position="374"/>
    </location>
</feature>
<dbReference type="CDD" id="cd22744">
    <property type="entry name" value="OTU"/>
    <property type="match status" value="1"/>
</dbReference>
<keyword evidence="5" id="KW-1185">Reference proteome</keyword>
<dbReference type="PANTHER" id="PTHR34403">
    <property type="entry name" value="TOL-PAL SYSTEM PROTEIN TOLA"/>
    <property type="match status" value="1"/>
</dbReference>
<feature type="region of interest" description="Disordered" evidence="1">
    <location>
        <begin position="2637"/>
        <end position="2806"/>
    </location>
</feature>
<feature type="region of interest" description="Disordered" evidence="1">
    <location>
        <begin position="734"/>
        <end position="759"/>
    </location>
</feature>
<dbReference type="InterPro" id="IPR028908">
    <property type="entry name" value="Tox-PL_dom"/>
</dbReference>
<name>A0A7K0D965_9NOCA</name>
<feature type="compositionally biased region" description="Basic and acidic residues" evidence="1">
    <location>
        <begin position="3041"/>
        <end position="3065"/>
    </location>
</feature>
<reference evidence="4 5" key="1">
    <citation type="submission" date="2019-10" db="EMBL/GenBank/DDBJ databases">
        <title>Nocardia macrotermitis sp. nov. and Nocardia aurantia sp. nov., isolated from the gut of fungus growing-termite Macrotermes natalensis.</title>
        <authorList>
            <person name="Benndorf R."/>
            <person name="Schwitalla J."/>
            <person name="Martin K."/>
            <person name="De Beer W."/>
            <person name="Kaster A.-K."/>
            <person name="Vollmers J."/>
            <person name="Poulsen M."/>
            <person name="Beemelmanns C."/>
        </authorList>
    </citation>
    <scope>NUCLEOTIDE SEQUENCE [LARGE SCALE GENOMIC DNA]</scope>
    <source>
        <strain evidence="4 5">RB20</strain>
    </source>
</reference>
<feature type="compositionally biased region" description="Basic and acidic residues" evidence="1">
    <location>
        <begin position="1770"/>
        <end position="1791"/>
    </location>
</feature>
<dbReference type="RefSeq" id="WP_153413604.1">
    <property type="nucleotide sequence ID" value="NZ_WEGK01000012.1"/>
</dbReference>
<feature type="region of interest" description="Disordered" evidence="1">
    <location>
        <begin position="1615"/>
        <end position="1640"/>
    </location>
</feature>
<feature type="compositionally biased region" description="Basic and acidic residues" evidence="1">
    <location>
        <begin position="504"/>
        <end position="524"/>
    </location>
</feature>
<feature type="region of interest" description="Disordered" evidence="1">
    <location>
        <begin position="2821"/>
        <end position="2855"/>
    </location>
</feature>
<feature type="region of interest" description="Disordered" evidence="1">
    <location>
        <begin position="3366"/>
        <end position="3427"/>
    </location>
</feature>
<feature type="compositionally biased region" description="Polar residues" evidence="1">
    <location>
        <begin position="3183"/>
        <end position="3195"/>
    </location>
</feature>
<accession>A0A7K0D965</accession>
<feature type="compositionally biased region" description="Low complexity" evidence="1">
    <location>
        <begin position="3240"/>
        <end position="3251"/>
    </location>
</feature>
<feature type="compositionally biased region" description="Basic and acidic residues" evidence="1">
    <location>
        <begin position="572"/>
        <end position="582"/>
    </location>
</feature>
<dbReference type="PANTHER" id="PTHR34403:SF16">
    <property type="entry name" value="GLYCINE, ALANINE AND ASPARAGINE-RICH PROTEIN-LIKE"/>
    <property type="match status" value="1"/>
</dbReference>
<feature type="compositionally biased region" description="Basic and acidic residues" evidence="1">
    <location>
        <begin position="1668"/>
        <end position="1700"/>
    </location>
</feature>
<sequence>MSLEMPQGLRWLSYLAGAAWPEGDEDTLFALARDWDTAATDLRNLISAVEAACDIALDNYSGSGREQMATQFGALLSGDQSVDAIAKNLQQLADSVQDCGTQIEYTKLQIISTLAIMAAEIAWALATLWGAFAVPAIEAEGAGILQIIGRALTNRLIAHAARVAEMPLWKLAAIEVLEQAGIGFVQDLAIQAYQKDEGHRSGIDWKQTLTTAAVAGISAGAATPVGHYLGAGLGNWVGRDSMTWWKSSGIAVASAVPAGLVGAGAGIVANGVITGEWEFDPAALLGGIGGGLVGGVHGVIGHATGTRLASLSLGAGDGSSPKLDGPAGSPPDRSWSATKASAYTLGESGPEGVDRTRDTDEKSVRTTASESRSSVGEWKSPQAGRSVDETASRSGGSASRSNSRVNVAPRSAHSKNLGEMIHGRATNIASRGTSATGGRNAQRANISASGGDGSSVRTSPIATARTRAQAVVPSRRIGLSGPESEPKSASPVRVPGRTAGSAESTRHAGKAGDVRRPVGAEDSRSSIGSRRAGLAAAGNDSETAGSGIESSPHPSVDRSPTSESALVQHVSTESDHRWRSPDEDAVDLNACGPLALTKIVELTGSTIARPPEYRVGRSGMSATELEDAAGAPLRSFDGHDSIGDQLLDMGPGSVALVVDAYRGPTDRYGVGAHAYLMHNEGGVIRVIDPATGQRRSRASADIRSTHAILYSDRGVPRPLPERRAGPAEHLGAVRIGTHRTEQERDLESGSGSEKDPDAELPWDIPKVVITPPEDDLPAVVREFGSRRDVAKDLSNIVPIPQETVEWLHEQIFLRVEGRDGPDEKFRENVRRVLTQRLLSSDASVWPQLMSESGMPLNVRYKGRLHPVSLRVSLRPIGPSKEQIAPLSDGPPVGIQQWAFGILSTADLSSSGDYRAFSYAYTHTFPADHGPLSYVALGGELDLVNNQVSTGITVTSTLQPMIIIRSKGRSWPFDFAMTWELSEGDSLSDALSPTPVNRIWHPTLDVPARELTSDPPSNMLVWFPNYAKVGAVPTINHRIPSTVPAPLSRAVDEFHLFGPVTIPDHVRIMSDVMTSFREHLSDMSDNSAKQFRNFFSEGNIRSLITAAARTREEPLSDDATETSSLAQDSVESSEKDESSVITPTFFTSSGKVIGALQIRVMMHGGEEITGPTTEKSVLESFVLRSQGMQGSSTTANSLGFNPSLGFGFGGKHTDPDTGIQSLGGQFTIKGGVAQKSSHILGYGGSARIAHSLRTDQPLLDVTPRMTVHVTLIPARGRPIEPAPNTPLADGADYPVKMLVPSLETLGHAPEKELYLPSEILHLRQLGVSTTPLAVQGAKPLFEDVRKWMAGLGFFPPDRDVPTWRENKAGWLWDKTTMHATDVERVDNVRKFKDMVEQLGLRGSLDEAIEGGPRTAKDHDPEQEEDEKDWDGGAITWFELPTPTGTHRISVRLITERQYLSADPNDGVSHEWTLPKVQTLNYSGSTIPGDEQFSKAPLAWNIGGNATISSPFDEKARLLFQGFTPDYTFSGQASEIRDSNSGTGHEYYTLSPTENGIQIFSVPVRHRIVMTYSHGSAPHDIRGDGRVRLAVPTYRTHTEKIHDRPAEPTFREFDDDDARRLTLPSTGRTLEDGVLRPPDTTLFDRVGGSREVRKATVDLLDDIAAEVAEEAERTSRAPESERAPHTRTLDSDPDPAHGRTEETTTDVVPAPRPPLVPPGRGDFADLRIPGSFPLDPDDIDLPVRENEQHGPLAEDAPDGPWYDIPLDDSSDDDAHGDLREPRGEETGSDRDDPADPPVPGAFPRDDGAPREGTESALTWPQVRDYLQGPLRWTTDHASDMAYSVGRWLWRNAVGEPATNPESMAHEAIHTSLSPYHMVGDALRIFRDSYMAVEGASTPGWLAGTNISVKVTGYLTNVKVHPQPPKMDAERWLQSVSGAGHTKGRQRTHRTGATLTESVGKVDRNVIPGAGYHYSTTTSHSDTVNDTTGVFRVTTEDTTPVHWFTADAHYIVHVRVGARNLAFNVLGGKPRVDRTRVVDVPDAVEFLLVDNDLQNNPDLLELVDNTNLENLEAGTAGEYGKITEADPPDRGLPIAYVEGKRIGYGAVTNVDLEGGREALQNLALELMEEYAPGSTEEESSNYVAGVKTRINEHTTTLGLRTLPNAGPDGRTAFHIVDRSNPFDPHLVTVTFAAGPDPAVDLSAIRGKQVTETSGVDNIFGHQNGDGAALEVPGATRMTDSRQRGHQIDVSISGQHNGHRPKFDVAVQRQSNVTEIQTSSRERRAWERSFGKTSEFSVPHVYGVRLTRHPLDEARLAYLVRRGIAVVAHAGGPGLVLLPPLDISELAAPTSESHRSLRAGTLMRFNTSETPDADTVVALPEPALYRSDPLIRPEASHEGDSVIEMEVSPGVRDLLTGPTWVPTRGIEIYQFDGVPELAQALRHVDPSVDVDDRMLTNRSSEGMFIRLTTLVESNRLTLVGPAATAPFLNTRSQPEPLPPGPPARDGDHIGPTSVKITLYSPEIEKSSKDIAIDDIWWASDGFETEADNSINTTMNFSLSSPYTGEANDRGAFTIPLAGEHAELGQYSVVTSNRRELLRFGTPMEGAAKEPGGETVGTIGHRVRALALIEVRGPEGTLWVSGGTLLRTTETPPGARESSRTDTTDLTKPETTGKEPEAEFEHDAAETDPKTRAEARARARERAKARTRAGLALAEAMSPRRTRTGTEADSAPKTGSDADARARAEAAAEAKAKSEAEVRARAEAEAKSKSDAEAAKRDAAAKAEAEARARAETGARTESGARRAARVEAEAQDRARAEAVAGIRAKAEAAEAKSEAAGTSTDSGAHHRPPVPGGLRPRGPRFATVGRIPAPAGHVWESMPGDGDCFFYGLERVVYRDDPPATGEELDRRIRRLRAEVADELVRDPDTHFGNFHAVLTDTGRARGMTDSQLWTAFYRQAEAITNRGVWRNAVSHTVPQAAAAVLARHHDLTLRVQSRQLRAGWTFGENTRSVPDATTLVYGSHYYLAVPTGQPAHGSGPSVTAPLGQRRDQHPAESTDDVERSRALAHEPDGLPPIARRAPVTPEESRDDTVVDLPFSLSPGRTTSETVEHTPVAEPEPEPIVRQHVREEDEITASRLAGTRPRQRLFPLVPSAAFPNPDPRLFTVSLGKPPDLTTELAEPQVHDSKEPTISTSDTNPATHSRTEIRTGGTPSGTDREPMGAKGRPPRTDGTTGTDRATRTDGTTRTDTTTATTRTDSTLRMDDPVVPAAAQRVGTRRLHRFVSHLRGRGASGSDTVEPRPAVGAPHRHLRDIFRHPLSRFRSRTTSSTTATTRGDGATARTTAGNPAQPATGQRAHPDSLADALAGIQRDTGSTAKSARLRDDAVPQFPRNTRIGVSPDPRTVIGTMAAPPFSAPDWTGDRHDSPSRQQPLS</sequence>
<evidence type="ECO:0000259" key="3">
    <source>
        <dbReference type="Pfam" id="PF25547"/>
    </source>
</evidence>
<evidence type="ECO:0000256" key="1">
    <source>
        <dbReference type="SAM" id="MobiDB-lite"/>
    </source>
</evidence>
<comment type="caution">
    <text evidence="4">The sequence shown here is derived from an EMBL/GenBank/DDBJ whole genome shotgun (WGS) entry which is preliminary data.</text>
</comment>
<feature type="compositionally biased region" description="Polar residues" evidence="1">
    <location>
        <begin position="540"/>
        <end position="571"/>
    </location>
</feature>
<feature type="region of interest" description="Disordered" evidence="1">
    <location>
        <begin position="2482"/>
        <end position="2508"/>
    </location>
</feature>
<dbReference type="InterPro" id="IPR057746">
    <property type="entry name" value="CpnT-like_N"/>
</dbReference>
<feature type="region of interest" description="Disordered" evidence="1">
    <location>
        <begin position="3024"/>
        <end position="3111"/>
    </location>
</feature>
<feature type="compositionally biased region" description="Basic and acidic residues" evidence="1">
    <location>
        <begin position="738"/>
        <end position="757"/>
    </location>
</feature>
<feature type="domain" description="Outer membrane channel protein CpnT-like N-terminal" evidence="3">
    <location>
        <begin position="14"/>
        <end position="133"/>
    </location>
</feature>
<dbReference type="InterPro" id="IPR050972">
    <property type="entry name" value="SDr-like"/>
</dbReference>
<evidence type="ECO:0000313" key="4">
    <source>
        <dbReference type="EMBL" id="MQY22248.1"/>
    </source>
</evidence>
<evidence type="ECO:0000259" key="2">
    <source>
        <dbReference type="Pfam" id="PF15644"/>
    </source>
</evidence>
<feature type="compositionally biased region" description="Basic and acidic residues" evidence="1">
    <location>
        <begin position="352"/>
        <end position="364"/>
    </location>
</feature>
<feature type="region of interest" description="Disordered" evidence="1">
    <location>
        <begin position="1666"/>
        <end position="1818"/>
    </location>
</feature>
<proteinExistence type="predicted"/>
<dbReference type="Pfam" id="PF15644">
    <property type="entry name" value="Gln_amidase"/>
    <property type="match status" value="1"/>
</dbReference>
<feature type="region of interest" description="Disordered" evidence="1">
    <location>
        <begin position="1406"/>
        <end position="1426"/>
    </location>
</feature>
<evidence type="ECO:0000313" key="5">
    <source>
        <dbReference type="Proteomes" id="UP000438448"/>
    </source>
</evidence>
<feature type="compositionally biased region" description="Polar residues" evidence="1">
    <location>
        <begin position="427"/>
        <end position="448"/>
    </location>
</feature>
<feature type="compositionally biased region" description="Low complexity" evidence="1">
    <location>
        <begin position="392"/>
        <end position="408"/>
    </location>
</feature>
<feature type="region of interest" description="Disordered" evidence="1">
    <location>
        <begin position="3162"/>
        <end position="3258"/>
    </location>
</feature>
<feature type="region of interest" description="Disordered" evidence="1">
    <location>
        <begin position="317"/>
        <end position="583"/>
    </location>
</feature>
<gene>
    <name evidence="4" type="ORF">NRB20_53610</name>
</gene>
<dbReference type="Pfam" id="PF25547">
    <property type="entry name" value="WXG100_2"/>
    <property type="match status" value="1"/>
</dbReference>
<dbReference type="Proteomes" id="UP000438448">
    <property type="component" value="Unassembled WGS sequence"/>
</dbReference>
<dbReference type="OrthoDB" id="2677932at2"/>
<organism evidence="4 5">
    <name type="scientific">Nocardia macrotermitis</name>
    <dbReference type="NCBI Taxonomy" id="2585198"/>
    <lineage>
        <taxon>Bacteria</taxon>
        <taxon>Bacillati</taxon>
        <taxon>Actinomycetota</taxon>
        <taxon>Actinomycetes</taxon>
        <taxon>Mycobacteriales</taxon>
        <taxon>Nocardiaceae</taxon>
        <taxon>Nocardia</taxon>
    </lineage>
</organism>
<feature type="region of interest" description="Disordered" evidence="1">
    <location>
        <begin position="3315"/>
        <end position="3352"/>
    </location>
</feature>
<feature type="domain" description="Tox-PL" evidence="2">
    <location>
        <begin position="623"/>
        <end position="692"/>
    </location>
</feature>
<feature type="compositionally biased region" description="Low complexity" evidence="1">
    <location>
        <begin position="3318"/>
        <end position="3339"/>
    </location>
</feature>
<dbReference type="EMBL" id="WEGK01000012">
    <property type="protein sequence ID" value="MQY22248.1"/>
    <property type="molecule type" value="Genomic_DNA"/>
</dbReference>
<feature type="region of interest" description="Disordered" evidence="1">
    <location>
        <begin position="1110"/>
        <end position="1137"/>
    </location>
</feature>
<feature type="compositionally biased region" description="Basic and acidic residues" evidence="1">
    <location>
        <begin position="2731"/>
        <end position="2806"/>
    </location>
</feature>
<protein>
    <submittedName>
        <fullName evidence="4">Uncharacterized protein</fullName>
    </submittedName>
</protein>